<reference evidence="6 7" key="1">
    <citation type="journal article" date="2008" name="Nature">
        <title>The genome of Laccaria bicolor provides insights into mycorrhizal symbiosis.</title>
        <authorList>
            <person name="Martin F."/>
            <person name="Aerts A."/>
            <person name="Ahren D."/>
            <person name="Brun A."/>
            <person name="Danchin E.G.J."/>
            <person name="Duchaussoy F."/>
            <person name="Gibon J."/>
            <person name="Kohler A."/>
            <person name="Lindquist E."/>
            <person name="Pereda V."/>
            <person name="Salamov A."/>
            <person name="Shapiro H.J."/>
            <person name="Wuyts J."/>
            <person name="Blaudez D."/>
            <person name="Buee M."/>
            <person name="Brokstein P."/>
            <person name="Canbaeck B."/>
            <person name="Cohen D."/>
            <person name="Courty P.E."/>
            <person name="Coutinho P.M."/>
            <person name="Delaruelle C."/>
            <person name="Detter J.C."/>
            <person name="Deveau A."/>
            <person name="DiFazio S."/>
            <person name="Duplessis S."/>
            <person name="Fraissinet-Tachet L."/>
            <person name="Lucic E."/>
            <person name="Frey-Klett P."/>
            <person name="Fourrey C."/>
            <person name="Feussner I."/>
            <person name="Gay G."/>
            <person name="Grimwood J."/>
            <person name="Hoegger P.J."/>
            <person name="Jain P."/>
            <person name="Kilaru S."/>
            <person name="Labbe J."/>
            <person name="Lin Y.C."/>
            <person name="Legue V."/>
            <person name="Le Tacon F."/>
            <person name="Marmeisse R."/>
            <person name="Melayah D."/>
            <person name="Montanini B."/>
            <person name="Muratet M."/>
            <person name="Nehls U."/>
            <person name="Niculita-Hirzel H."/>
            <person name="Oudot-Le Secq M.P."/>
            <person name="Peter M."/>
            <person name="Quesneville H."/>
            <person name="Rajashekar B."/>
            <person name="Reich M."/>
            <person name="Rouhier N."/>
            <person name="Schmutz J."/>
            <person name="Yin T."/>
            <person name="Chalot M."/>
            <person name="Henrissat B."/>
            <person name="Kuees U."/>
            <person name="Lucas S."/>
            <person name="Van de Peer Y."/>
            <person name="Podila G.K."/>
            <person name="Polle A."/>
            <person name="Pukkila P.J."/>
            <person name="Richardson P.M."/>
            <person name="Rouze P."/>
            <person name="Sanders I.R."/>
            <person name="Stajich J.E."/>
            <person name="Tunlid A."/>
            <person name="Tuskan G."/>
            <person name="Grigoriev I.V."/>
        </authorList>
    </citation>
    <scope>NUCLEOTIDE SEQUENCE [LARGE SCALE GENOMIC DNA]</scope>
    <source>
        <strain evidence="7">S238N-H82 / ATCC MYA-4686</strain>
    </source>
</reference>
<dbReference type="RefSeq" id="XP_001888755.1">
    <property type="nucleotide sequence ID" value="XM_001888720.1"/>
</dbReference>
<protein>
    <submittedName>
        <fullName evidence="6">Predicted protein</fullName>
    </submittedName>
</protein>
<evidence type="ECO:0000313" key="6">
    <source>
        <dbReference type="EMBL" id="EDR00528.1"/>
    </source>
</evidence>
<dbReference type="PANTHER" id="PTHR11527">
    <property type="entry name" value="HEAT-SHOCK PROTEIN 20 FAMILY MEMBER"/>
    <property type="match status" value="1"/>
</dbReference>
<dbReference type="SUPFAM" id="SSF49764">
    <property type="entry name" value="HSP20-like chaperones"/>
    <property type="match status" value="1"/>
</dbReference>
<feature type="domain" description="SHSP" evidence="4">
    <location>
        <begin position="47"/>
        <end position="160"/>
    </location>
</feature>
<name>B0DXV1_LACBS</name>
<dbReference type="InterPro" id="IPR007052">
    <property type="entry name" value="CS_dom"/>
</dbReference>
<dbReference type="HOGENOM" id="CLU_046737_12_0_1"/>
<dbReference type="Gene3D" id="2.60.40.790">
    <property type="match status" value="1"/>
</dbReference>
<evidence type="ECO:0000313" key="7">
    <source>
        <dbReference type="Proteomes" id="UP000001194"/>
    </source>
</evidence>
<dbReference type="Proteomes" id="UP000001194">
    <property type="component" value="Unassembled WGS sequence"/>
</dbReference>
<dbReference type="CDD" id="cd06464">
    <property type="entry name" value="ACD_sHsps-like"/>
    <property type="match status" value="1"/>
</dbReference>
<proteinExistence type="inferred from homology"/>
<keyword evidence="7" id="KW-1185">Reference proteome</keyword>
<evidence type="ECO:0000259" key="4">
    <source>
        <dbReference type="PROSITE" id="PS01031"/>
    </source>
</evidence>
<evidence type="ECO:0000256" key="1">
    <source>
        <dbReference type="ARBA" id="ARBA00023016"/>
    </source>
</evidence>
<dbReference type="InParanoid" id="B0DXV1"/>
<dbReference type="Pfam" id="PF00011">
    <property type="entry name" value="HSP20"/>
    <property type="match status" value="1"/>
</dbReference>
<organism evidence="7">
    <name type="scientific">Laccaria bicolor (strain S238N-H82 / ATCC MYA-4686)</name>
    <name type="common">Bicoloured deceiver</name>
    <name type="synonym">Laccaria laccata var. bicolor</name>
    <dbReference type="NCBI Taxonomy" id="486041"/>
    <lineage>
        <taxon>Eukaryota</taxon>
        <taxon>Fungi</taxon>
        <taxon>Dikarya</taxon>
        <taxon>Basidiomycota</taxon>
        <taxon>Agaricomycotina</taxon>
        <taxon>Agaricomycetes</taxon>
        <taxon>Agaricomycetidae</taxon>
        <taxon>Agaricales</taxon>
        <taxon>Agaricineae</taxon>
        <taxon>Hydnangiaceae</taxon>
        <taxon>Laccaria</taxon>
    </lineage>
</organism>
<sequence length="160" mass="17993">MSVFHYEPFYDFDRFLEDAFVPRAWTGGEQQPVQRRAIGGSDTTADGAVRALKPRMDLHEDKEKNLVTATFELPGLKKEDIHLEIQNGRLSVSADSKISKDYEEGGYAVRERRYGKFSRTLQLPQGVKDDGIKASMDNGLLTITFPKTAENLAPKKITIS</sequence>
<dbReference type="STRING" id="486041.B0DXV1"/>
<dbReference type="InterPro" id="IPR031107">
    <property type="entry name" value="Small_HSP"/>
</dbReference>
<dbReference type="FunCoup" id="B0DXV1">
    <property type="interactions" value="156"/>
</dbReference>
<evidence type="ECO:0000256" key="3">
    <source>
        <dbReference type="RuleBase" id="RU003616"/>
    </source>
</evidence>
<evidence type="ECO:0000256" key="2">
    <source>
        <dbReference type="PROSITE-ProRule" id="PRU00285"/>
    </source>
</evidence>
<dbReference type="InterPro" id="IPR002068">
    <property type="entry name" value="A-crystallin/Hsp20_dom"/>
</dbReference>
<gene>
    <name evidence="6" type="ORF">LACBIDRAFT_192054</name>
</gene>
<evidence type="ECO:0000259" key="5">
    <source>
        <dbReference type="PROSITE" id="PS51203"/>
    </source>
</evidence>
<dbReference type="KEGG" id="lbc:LACBIDRAFT_192054"/>
<dbReference type="PROSITE" id="PS51203">
    <property type="entry name" value="CS"/>
    <property type="match status" value="1"/>
</dbReference>
<dbReference type="EMBL" id="DS547148">
    <property type="protein sequence ID" value="EDR00528.1"/>
    <property type="molecule type" value="Genomic_DNA"/>
</dbReference>
<dbReference type="OrthoDB" id="1431247at2759"/>
<comment type="similarity">
    <text evidence="2 3">Belongs to the small heat shock protein (HSP20) family.</text>
</comment>
<dbReference type="GeneID" id="6084428"/>
<accession>B0DXV1</accession>
<feature type="domain" description="CS" evidence="5">
    <location>
        <begin position="51"/>
        <end position="158"/>
    </location>
</feature>
<dbReference type="PROSITE" id="PS01031">
    <property type="entry name" value="SHSP"/>
    <property type="match status" value="1"/>
</dbReference>
<keyword evidence="1" id="KW-0346">Stress response</keyword>
<dbReference type="InterPro" id="IPR008978">
    <property type="entry name" value="HSP20-like_chaperone"/>
</dbReference>
<dbReference type="AlphaFoldDB" id="B0DXV1"/>